<accession>A0ABY8H763</accession>
<evidence type="ECO:0000256" key="1">
    <source>
        <dbReference type="SAM" id="MobiDB-lite"/>
    </source>
</evidence>
<keyword evidence="2" id="KW-1133">Transmembrane helix</keyword>
<feature type="transmembrane region" description="Helical" evidence="2">
    <location>
        <begin position="37"/>
        <end position="60"/>
    </location>
</feature>
<dbReference type="Proteomes" id="UP001219037">
    <property type="component" value="Chromosome"/>
</dbReference>
<proteinExistence type="predicted"/>
<evidence type="ECO:0000313" key="4">
    <source>
        <dbReference type="Proteomes" id="UP001219037"/>
    </source>
</evidence>
<dbReference type="Pfam" id="PF11377">
    <property type="entry name" value="DUF3180"/>
    <property type="match status" value="1"/>
</dbReference>
<dbReference type="InterPro" id="IPR021517">
    <property type="entry name" value="DUF3180"/>
</dbReference>
<feature type="region of interest" description="Disordered" evidence="1">
    <location>
        <begin position="149"/>
        <end position="173"/>
    </location>
</feature>
<dbReference type="EMBL" id="CP121252">
    <property type="protein sequence ID" value="WFP16766.1"/>
    <property type="molecule type" value="Genomic_DNA"/>
</dbReference>
<feature type="transmembrane region" description="Helical" evidence="2">
    <location>
        <begin position="80"/>
        <end position="101"/>
    </location>
</feature>
<evidence type="ECO:0000256" key="2">
    <source>
        <dbReference type="SAM" id="Phobius"/>
    </source>
</evidence>
<name>A0ABY8H763_9MICC</name>
<gene>
    <name evidence="3" type="ORF">P8192_01160</name>
</gene>
<feature type="transmembrane region" description="Helical" evidence="2">
    <location>
        <begin position="12"/>
        <end position="31"/>
    </location>
</feature>
<keyword evidence="4" id="KW-1185">Reference proteome</keyword>
<evidence type="ECO:0000313" key="3">
    <source>
        <dbReference type="EMBL" id="WFP16766.1"/>
    </source>
</evidence>
<protein>
    <submittedName>
        <fullName evidence="3">DUF3180 family protein</fullName>
    </submittedName>
</protein>
<reference evidence="3 4" key="1">
    <citation type="submission" date="2023-04" db="EMBL/GenBank/DDBJ databases">
        <title>Funneling lignin-derived compounds into biodiesel using alkali-halophilic Citricoccus sp. P2.</title>
        <authorList>
            <person name="Luo C.-B."/>
        </authorList>
    </citation>
    <scope>NUCLEOTIDE SEQUENCE [LARGE SCALE GENOMIC DNA]</scope>
    <source>
        <strain evidence="3 4">P2</strain>
    </source>
</reference>
<keyword evidence="2" id="KW-0472">Membrane</keyword>
<feature type="transmembrane region" description="Helical" evidence="2">
    <location>
        <begin position="121"/>
        <end position="138"/>
    </location>
</feature>
<dbReference type="RefSeq" id="WP_278157858.1">
    <property type="nucleotide sequence ID" value="NZ_CP121252.1"/>
</dbReference>
<sequence length="173" mass="17795">MSRPALPTLRPGLLALILVLTAALGWLASYVAAERGWVTPVLGLTSVITIAAVVVMLLVLGVRVRRDRSRPVAARMNPLVAAQTVVLAQAGAYAAAVIMGWHVGVVVHRVPLTGWGSVGEAVTMIATGLALLVVGCVVEQWCRIADDGDGEGGSGTGPVTGPDGIPQVGRHRA</sequence>
<organism evidence="3 4">
    <name type="scientific">Citricoccus muralis</name>
    <dbReference type="NCBI Taxonomy" id="169134"/>
    <lineage>
        <taxon>Bacteria</taxon>
        <taxon>Bacillati</taxon>
        <taxon>Actinomycetota</taxon>
        <taxon>Actinomycetes</taxon>
        <taxon>Micrococcales</taxon>
        <taxon>Micrococcaceae</taxon>
        <taxon>Citricoccus</taxon>
    </lineage>
</organism>
<keyword evidence="2" id="KW-0812">Transmembrane</keyword>